<proteinExistence type="inferred from homology"/>
<keyword evidence="4 7" id="KW-0812">Transmembrane</keyword>
<dbReference type="CDD" id="cd06261">
    <property type="entry name" value="TM_PBP2"/>
    <property type="match status" value="1"/>
</dbReference>
<dbReference type="PANTHER" id="PTHR43744:SF9">
    <property type="entry name" value="POLYGALACTURONAN_RHAMNOGALACTURONAN TRANSPORT SYSTEM PERMEASE PROTEIN YTCP"/>
    <property type="match status" value="1"/>
</dbReference>
<dbReference type="PANTHER" id="PTHR43744">
    <property type="entry name" value="ABC TRANSPORTER PERMEASE PROTEIN MG189-RELATED-RELATED"/>
    <property type="match status" value="1"/>
</dbReference>
<comment type="caution">
    <text evidence="9">The sequence shown here is derived from an EMBL/GenBank/DDBJ whole genome shotgun (WGS) entry which is preliminary data.</text>
</comment>
<name>A0A917DYR6_9BACL</name>
<dbReference type="Proteomes" id="UP000612456">
    <property type="component" value="Unassembled WGS sequence"/>
</dbReference>
<reference evidence="9" key="2">
    <citation type="submission" date="2020-09" db="EMBL/GenBank/DDBJ databases">
        <authorList>
            <person name="Sun Q."/>
            <person name="Zhou Y."/>
        </authorList>
    </citation>
    <scope>NUCLEOTIDE SEQUENCE</scope>
    <source>
        <strain evidence="9">CGMCC 1.15178</strain>
    </source>
</reference>
<evidence type="ECO:0000256" key="6">
    <source>
        <dbReference type="ARBA" id="ARBA00023136"/>
    </source>
</evidence>
<feature type="transmembrane region" description="Helical" evidence="7">
    <location>
        <begin position="141"/>
        <end position="161"/>
    </location>
</feature>
<feature type="domain" description="ABC transmembrane type-1" evidence="8">
    <location>
        <begin position="74"/>
        <end position="274"/>
    </location>
</feature>
<feature type="transmembrane region" description="Helical" evidence="7">
    <location>
        <begin position="182"/>
        <end position="204"/>
    </location>
</feature>
<dbReference type="GO" id="GO:0055085">
    <property type="term" value="P:transmembrane transport"/>
    <property type="evidence" value="ECO:0007669"/>
    <property type="project" value="InterPro"/>
</dbReference>
<feature type="transmembrane region" description="Helical" evidence="7">
    <location>
        <begin position="255"/>
        <end position="274"/>
    </location>
</feature>
<evidence type="ECO:0000313" key="10">
    <source>
        <dbReference type="Proteomes" id="UP000612456"/>
    </source>
</evidence>
<evidence type="ECO:0000259" key="8">
    <source>
        <dbReference type="PROSITE" id="PS50928"/>
    </source>
</evidence>
<evidence type="ECO:0000313" key="9">
    <source>
        <dbReference type="EMBL" id="GGD82932.1"/>
    </source>
</evidence>
<comment type="subcellular location">
    <subcellularLocation>
        <location evidence="1 7">Cell membrane</location>
        <topology evidence="1 7">Multi-pass membrane protein</topology>
    </subcellularLocation>
</comment>
<evidence type="ECO:0000256" key="4">
    <source>
        <dbReference type="ARBA" id="ARBA00022692"/>
    </source>
</evidence>
<dbReference type="RefSeq" id="WP_188995357.1">
    <property type="nucleotide sequence ID" value="NZ_BMHP01000003.1"/>
</dbReference>
<keyword evidence="2 7" id="KW-0813">Transport</keyword>
<keyword evidence="5 7" id="KW-1133">Transmembrane helix</keyword>
<dbReference type="SUPFAM" id="SSF161098">
    <property type="entry name" value="MetI-like"/>
    <property type="match status" value="1"/>
</dbReference>
<dbReference type="PROSITE" id="PS51257">
    <property type="entry name" value="PROKAR_LIPOPROTEIN"/>
    <property type="match status" value="1"/>
</dbReference>
<keyword evidence="3" id="KW-1003">Cell membrane</keyword>
<dbReference type="PROSITE" id="PS50928">
    <property type="entry name" value="ABC_TM1"/>
    <property type="match status" value="1"/>
</dbReference>
<reference evidence="9" key="1">
    <citation type="journal article" date="2014" name="Int. J. Syst. Evol. Microbiol.">
        <title>Complete genome sequence of Corynebacterium casei LMG S-19264T (=DSM 44701T), isolated from a smear-ripened cheese.</title>
        <authorList>
            <consortium name="US DOE Joint Genome Institute (JGI-PGF)"/>
            <person name="Walter F."/>
            <person name="Albersmeier A."/>
            <person name="Kalinowski J."/>
            <person name="Ruckert C."/>
        </authorList>
    </citation>
    <scope>NUCLEOTIDE SEQUENCE</scope>
    <source>
        <strain evidence="9">CGMCC 1.15178</strain>
    </source>
</reference>
<comment type="similarity">
    <text evidence="7">Belongs to the binding-protein-dependent transport system permease family.</text>
</comment>
<feature type="transmembrane region" description="Helical" evidence="7">
    <location>
        <begin position="109"/>
        <end position="129"/>
    </location>
</feature>
<dbReference type="Pfam" id="PF00528">
    <property type="entry name" value="BPD_transp_1"/>
    <property type="match status" value="1"/>
</dbReference>
<dbReference type="Gene3D" id="1.10.3720.10">
    <property type="entry name" value="MetI-like"/>
    <property type="match status" value="1"/>
</dbReference>
<feature type="transmembrane region" description="Helical" evidence="7">
    <location>
        <begin position="13"/>
        <end position="35"/>
    </location>
</feature>
<dbReference type="EMBL" id="BMHP01000003">
    <property type="protein sequence ID" value="GGD82932.1"/>
    <property type="molecule type" value="Genomic_DNA"/>
</dbReference>
<evidence type="ECO:0000256" key="1">
    <source>
        <dbReference type="ARBA" id="ARBA00004651"/>
    </source>
</evidence>
<keyword evidence="6 7" id="KW-0472">Membrane</keyword>
<organism evidence="9 10">
    <name type="scientific">Paenibacillus nasutitermitis</name>
    <dbReference type="NCBI Taxonomy" id="1652958"/>
    <lineage>
        <taxon>Bacteria</taxon>
        <taxon>Bacillati</taxon>
        <taxon>Bacillota</taxon>
        <taxon>Bacilli</taxon>
        <taxon>Bacillales</taxon>
        <taxon>Paenibacillaceae</taxon>
        <taxon>Paenibacillus</taxon>
    </lineage>
</organism>
<accession>A0A917DYR6</accession>
<protein>
    <submittedName>
        <fullName evidence="9">ABC transporter permease</fullName>
    </submittedName>
</protein>
<evidence type="ECO:0000256" key="5">
    <source>
        <dbReference type="ARBA" id="ARBA00022989"/>
    </source>
</evidence>
<sequence>MALKTRGEAIFEIVNYFLLSIVIVACLLPLLNIAAKSFSSEAYVLAGEIFIWPKGFSVQAYEIVLGSRRFWTSFGNTVFITVVGTALNTTLTIFAGYALSRKRLRGQSVIMFLFIFSMLFSGGIIPTYLIMKEVGLLNSLWALIIPGLVAPFNMIIMRLYFYNIPDSMEESAKIDGASHFRILFAIMIPLAMPSIATISLFYAVEYWNNYFDALIYLNKHSLFPLQVYLREIILNASSADVNNIDLMLNTAQESVRGATVVAATLPILVVYPFLQKHFVKGAMLGAVKQ</sequence>
<evidence type="ECO:0000256" key="7">
    <source>
        <dbReference type="RuleBase" id="RU363032"/>
    </source>
</evidence>
<evidence type="ECO:0000256" key="2">
    <source>
        <dbReference type="ARBA" id="ARBA00022448"/>
    </source>
</evidence>
<keyword evidence="10" id="KW-1185">Reference proteome</keyword>
<dbReference type="GO" id="GO:0005886">
    <property type="term" value="C:plasma membrane"/>
    <property type="evidence" value="ECO:0007669"/>
    <property type="project" value="UniProtKB-SubCell"/>
</dbReference>
<gene>
    <name evidence="9" type="ORF">GCM10010911_46380</name>
</gene>
<feature type="transmembrane region" description="Helical" evidence="7">
    <location>
        <begin position="78"/>
        <end position="97"/>
    </location>
</feature>
<dbReference type="InterPro" id="IPR000515">
    <property type="entry name" value="MetI-like"/>
</dbReference>
<dbReference type="InterPro" id="IPR035906">
    <property type="entry name" value="MetI-like_sf"/>
</dbReference>
<evidence type="ECO:0000256" key="3">
    <source>
        <dbReference type="ARBA" id="ARBA00022475"/>
    </source>
</evidence>
<dbReference type="AlphaFoldDB" id="A0A917DYR6"/>